<organism evidence="1">
    <name type="scientific">Zea mays</name>
    <name type="common">Maize</name>
    <dbReference type="NCBI Taxonomy" id="4577"/>
    <lineage>
        <taxon>Eukaryota</taxon>
        <taxon>Viridiplantae</taxon>
        <taxon>Streptophyta</taxon>
        <taxon>Embryophyta</taxon>
        <taxon>Tracheophyta</taxon>
        <taxon>Spermatophyta</taxon>
        <taxon>Magnoliopsida</taxon>
        <taxon>Liliopsida</taxon>
        <taxon>Poales</taxon>
        <taxon>Poaceae</taxon>
        <taxon>PACMAD clade</taxon>
        <taxon>Panicoideae</taxon>
        <taxon>Andropogonodae</taxon>
        <taxon>Andropogoneae</taxon>
        <taxon>Tripsacinae</taxon>
        <taxon>Zea</taxon>
    </lineage>
</organism>
<name>A0A1D6FQ66_MAIZE</name>
<reference evidence="1" key="1">
    <citation type="submission" date="2015-12" db="EMBL/GenBank/DDBJ databases">
        <title>Update maize B73 reference genome by single molecule sequencing technologies.</title>
        <authorList>
            <consortium name="Maize Genome Sequencing Project"/>
            <person name="Ware D."/>
        </authorList>
    </citation>
    <scope>NUCLEOTIDE SEQUENCE</scope>
    <source>
        <tissue evidence="1">Seedling</tissue>
    </source>
</reference>
<dbReference type="AlphaFoldDB" id="A0A1D6FQ66"/>
<sequence>MTTPSRRPAHRPPEVQPATGVAHLVVQRSGVQPC</sequence>
<accession>A0A1D6FQ66</accession>
<dbReference type="EMBL" id="CM000784">
    <property type="protein sequence ID" value="AQK93770.1"/>
    <property type="molecule type" value="Genomic_DNA"/>
</dbReference>
<evidence type="ECO:0000313" key="1">
    <source>
        <dbReference type="EMBL" id="AQK93770.1"/>
    </source>
</evidence>
<gene>
    <name evidence="1" type="ORF">ZEAMMB73_Zm00001d010272</name>
</gene>
<proteinExistence type="predicted"/>
<protein>
    <submittedName>
        <fullName evidence="1">Uncharacterized protein</fullName>
    </submittedName>
</protein>